<dbReference type="Gene3D" id="3.20.20.80">
    <property type="entry name" value="Glycosidases"/>
    <property type="match status" value="1"/>
</dbReference>
<proteinExistence type="predicted"/>
<organism evidence="2 3">
    <name type="scientific">Lactuca virosa</name>
    <dbReference type="NCBI Taxonomy" id="75947"/>
    <lineage>
        <taxon>Eukaryota</taxon>
        <taxon>Viridiplantae</taxon>
        <taxon>Streptophyta</taxon>
        <taxon>Embryophyta</taxon>
        <taxon>Tracheophyta</taxon>
        <taxon>Spermatophyta</taxon>
        <taxon>Magnoliopsida</taxon>
        <taxon>eudicotyledons</taxon>
        <taxon>Gunneridae</taxon>
        <taxon>Pentapetalae</taxon>
        <taxon>asterids</taxon>
        <taxon>campanulids</taxon>
        <taxon>Asterales</taxon>
        <taxon>Asteraceae</taxon>
        <taxon>Cichorioideae</taxon>
        <taxon>Cichorieae</taxon>
        <taxon>Lactucinae</taxon>
        <taxon>Lactuca</taxon>
    </lineage>
</organism>
<dbReference type="InterPro" id="IPR031330">
    <property type="entry name" value="Gly_Hdrlase_35_cat"/>
</dbReference>
<dbReference type="PRINTS" id="PR00742">
    <property type="entry name" value="GLHYDRLASE35"/>
</dbReference>
<evidence type="ECO:0000313" key="3">
    <source>
        <dbReference type="Proteomes" id="UP001157418"/>
    </source>
</evidence>
<evidence type="ECO:0000313" key="2">
    <source>
        <dbReference type="EMBL" id="CAH1426770.1"/>
    </source>
</evidence>
<dbReference type="EMBL" id="CAKMRJ010002223">
    <property type="protein sequence ID" value="CAH1426770.1"/>
    <property type="molecule type" value="Genomic_DNA"/>
</dbReference>
<feature type="domain" description="Glycoside hydrolase 35 catalytic" evidence="1">
    <location>
        <begin position="61"/>
        <end position="91"/>
    </location>
</feature>
<dbReference type="InterPro" id="IPR001944">
    <property type="entry name" value="Glycoside_Hdrlase_35"/>
</dbReference>
<evidence type="ECO:0000259" key="1">
    <source>
        <dbReference type="Pfam" id="PF01301"/>
    </source>
</evidence>
<protein>
    <recommendedName>
        <fullName evidence="1">Glycoside hydrolase 35 catalytic domain-containing protein</fullName>
    </recommendedName>
</protein>
<keyword evidence="3" id="KW-1185">Reference proteome</keyword>
<dbReference type="Proteomes" id="UP001157418">
    <property type="component" value="Unassembled WGS sequence"/>
</dbReference>
<dbReference type="Pfam" id="PF01301">
    <property type="entry name" value="Glyco_hydro_35"/>
    <property type="match status" value="1"/>
</dbReference>
<comment type="caution">
    <text evidence="2">The sequence shown here is derived from an EMBL/GenBank/DDBJ whole genome shotgun (WGS) entry which is preliminary data.</text>
</comment>
<accession>A0AAU9MKG8</accession>
<sequence length="91" mass="10529">MRLAVIDCKDSKFEKDLLYEDINAPQWIDFTNHDPPVDDAAWFCRPDFFVITGIGEALNDLNGKRRILISGSIHYPRNNPEVWPDLIQKAK</sequence>
<reference evidence="2 3" key="1">
    <citation type="submission" date="2022-01" db="EMBL/GenBank/DDBJ databases">
        <authorList>
            <person name="Xiong W."/>
            <person name="Schranz E."/>
        </authorList>
    </citation>
    <scope>NUCLEOTIDE SEQUENCE [LARGE SCALE GENOMIC DNA]</scope>
</reference>
<gene>
    <name evidence="2" type="ORF">LVIROSA_LOCUS13832</name>
</gene>
<dbReference type="GO" id="GO:0005975">
    <property type="term" value="P:carbohydrate metabolic process"/>
    <property type="evidence" value="ECO:0007669"/>
    <property type="project" value="InterPro"/>
</dbReference>
<dbReference type="PANTHER" id="PTHR36373:SF1">
    <property type="entry name" value="EXPRESSED PROTEIN"/>
    <property type="match status" value="1"/>
</dbReference>
<name>A0AAU9MKG8_9ASTR</name>
<dbReference type="GO" id="GO:0004553">
    <property type="term" value="F:hydrolase activity, hydrolyzing O-glycosyl compounds"/>
    <property type="evidence" value="ECO:0007669"/>
    <property type="project" value="InterPro"/>
</dbReference>
<dbReference type="AlphaFoldDB" id="A0AAU9MKG8"/>
<dbReference type="PANTHER" id="PTHR36373">
    <property type="entry name" value="EXPRESSED PROTEIN"/>
    <property type="match status" value="1"/>
</dbReference>